<comment type="similarity">
    <text evidence="1 10 11">Belongs to the universal ribosomal protein uL1 family.</text>
</comment>
<dbReference type="NCBIfam" id="TIGR01169">
    <property type="entry name" value="rplA_bact"/>
    <property type="match status" value="1"/>
</dbReference>
<dbReference type="GO" id="GO:0015934">
    <property type="term" value="C:large ribosomal subunit"/>
    <property type="evidence" value="ECO:0007669"/>
    <property type="project" value="InterPro"/>
</dbReference>
<sequence>MKRSKTWRSVQEKIDKSKAYPLNDALATLKELSYVKFDETVDLAVRLGVDPRKSDQAIRGSVVLPGGLGKDVRVVAFVGSDKVEEAKEAGADIIGDKDLVEEIKKGFLDFDSVVATPDMMGVVGVLGKILGPRGMMPNPKVGTVTTDIANAVAELKAGRVEFRTEKGGIIHVPVGKLSFDNTQLVDNVNAVMGKLKSMKPSAAKGEYFKKVVLSSTMGPGLQLEASELV</sequence>
<comment type="caution">
    <text evidence="12">The sequence shown here is derived from an EMBL/GenBank/DDBJ whole genome shotgun (WGS) entry which is preliminary data.</text>
</comment>
<dbReference type="eggNOG" id="COG0081">
    <property type="taxonomic scope" value="Bacteria"/>
</dbReference>
<evidence type="ECO:0000256" key="8">
    <source>
        <dbReference type="ARBA" id="ARBA00023274"/>
    </source>
</evidence>
<dbReference type="FunFam" id="3.40.50.790:FF:000001">
    <property type="entry name" value="50S ribosomal protein L1"/>
    <property type="match status" value="1"/>
</dbReference>
<evidence type="ECO:0000256" key="1">
    <source>
        <dbReference type="ARBA" id="ARBA00010531"/>
    </source>
</evidence>
<dbReference type="SUPFAM" id="SSF56808">
    <property type="entry name" value="Ribosomal protein L1"/>
    <property type="match status" value="1"/>
</dbReference>
<dbReference type="PANTHER" id="PTHR36427">
    <property type="entry name" value="54S RIBOSOMAL PROTEIN L1, MITOCHONDRIAL"/>
    <property type="match status" value="1"/>
</dbReference>
<dbReference type="PATRIC" id="fig|1313304.3.peg.1999"/>
<dbReference type="GO" id="GO:0006417">
    <property type="term" value="P:regulation of translation"/>
    <property type="evidence" value="ECO:0007669"/>
    <property type="project" value="UniProtKB-KW"/>
</dbReference>
<dbReference type="InterPro" id="IPR023673">
    <property type="entry name" value="Ribosomal_uL1_CS"/>
</dbReference>
<evidence type="ECO:0000256" key="2">
    <source>
        <dbReference type="ARBA" id="ARBA00022491"/>
    </source>
</evidence>
<evidence type="ECO:0000256" key="5">
    <source>
        <dbReference type="ARBA" id="ARBA00022845"/>
    </source>
</evidence>
<dbReference type="Proteomes" id="UP000017148">
    <property type="component" value="Unassembled WGS sequence"/>
</dbReference>
<evidence type="ECO:0000256" key="6">
    <source>
        <dbReference type="ARBA" id="ARBA00022884"/>
    </source>
</evidence>
<evidence type="ECO:0000256" key="7">
    <source>
        <dbReference type="ARBA" id="ARBA00022980"/>
    </source>
</evidence>
<dbReference type="GO" id="GO:0019843">
    <property type="term" value="F:rRNA binding"/>
    <property type="evidence" value="ECO:0007669"/>
    <property type="project" value="UniProtKB-UniRule"/>
</dbReference>
<dbReference type="RefSeq" id="WP_022637509.1">
    <property type="nucleotide sequence ID" value="NZ_ASJR01000022.1"/>
</dbReference>
<evidence type="ECO:0000256" key="10">
    <source>
        <dbReference type="HAMAP-Rule" id="MF_01318"/>
    </source>
</evidence>
<evidence type="ECO:0000313" key="12">
    <source>
        <dbReference type="EMBL" id="ERP31026.1"/>
    </source>
</evidence>
<dbReference type="STRING" id="1313304.CALK_2103"/>
<dbReference type="GO" id="GO:0003735">
    <property type="term" value="F:structural constituent of ribosome"/>
    <property type="evidence" value="ECO:0007669"/>
    <property type="project" value="InterPro"/>
</dbReference>
<keyword evidence="13" id="KW-1185">Reference proteome</keyword>
<dbReference type="EMBL" id="ASJR01000022">
    <property type="protein sequence ID" value="ERP31026.1"/>
    <property type="molecule type" value="Genomic_DNA"/>
</dbReference>
<proteinExistence type="inferred from homology"/>
<dbReference type="Gene3D" id="3.30.190.20">
    <property type="match status" value="1"/>
</dbReference>
<comment type="function">
    <text evidence="10">Protein L1 is also a translational repressor protein, it controls the translation of the L11 operon by binding to its mRNA.</text>
</comment>
<keyword evidence="4 10" id="KW-0699">rRNA-binding</keyword>
<dbReference type="InterPro" id="IPR005878">
    <property type="entry name" value="Ribosom_uL1_bac-type"/>
</dbReference>
<dbReference type="InterPro" id="IPR028364">
    <property type="entry name" value="Ribosomal_uL1/biogenesis"/>
</dbReference>
<dbReference type="PANTHER" id="PTHR36427:SF3">
    <property type="entry name" value="LARGE RIBOSOMAL SUBUNIT PROTEIN UL1M"/>
    <property type="match status" value="1"/>
</dbReference>
<dbReference type="GO" id="GO:0000049">
    <property type="term" value="F:tRNA binding"/>
    <property type="evidence" value="ECO:0007669"/>
    <property type="project" value="UniProtKB-KW"/>
</dbReference>
<dbReference type="HAMAP" id="MF_01318_B">
    <property type="entry name" value="Ribosomal_uL1_B"/>
    <property type="match status" value="1"/>
</dbReference>
<evidence type="ECO:0000256" key="11">
    <source>
        <dbReference type="RuleBase" id="RU000659"/>
    </source>
</evidence>
<dbReference type="PROSITE" id="PS01199">
    <property type="entry name" value="RIBOSOMAL_L1"/>
    <property type="match status" value="1"/>
</dbReference>
<protein>
    <recommendedName>
        <fullName evidence="9 10">Large ribosomal subunit protein uL1</fullName>
    </recommendedName>
</protein>
<dbReference type="AlphaFoldDB" id="U7D622"/>
<comment type="function">
    <text evidence="10">Binds directly to 23S rRNA. The L1 stalk is quite mobile in the ribosome, and is involved in E site tRNA release.</text>
</comment>
<keyword evidence="2 10" id="KW-0678">Repressor</keyword>
<gene>
    <name evidence="10" type="primary">rplA</name>
    <name evidence="12" type="ORF">CALK_2103</name>
</gene>
<reference evidence="12 13" key="1">
    <citation type="journal article" date="2013" name="Environ. Microbiol.">
        <title>Genome analysis of Chitinivibrio alkaliphilus gen. nov., sp. nov., a novel extremely haloalkaliphilic anaerobic chitinolytic bacterium from the candidate phylum Termite Group 3.</title>
        <authorList>
            <person name="Sorokin D.Y."/>
            <person name="Gumerov V.M."/>
            <person name="Rakitin A.L."/>
            <person name="Beletsky A.V."/>
            <person name="Damste J.S."/>
            <person name="Muyzer G."/>
            <person name="Mardanov A.V."/>
            <person name="Ravin N.V."/>
        </authorList>
    </citation>
    <scope>NUCLEOTIDE SEQUENCE [LARGE SCALE GENOMIC DNA]</scope>
    <source>
        <strain evidence="12 13">ACht1</strain>
    </source>
</reference>
<dbReference type="Gene3D" id="3.40.50.790">
    <property type="match status" value="1"/>
</dbReference>
<dbReference type="OrthoDB" id="9803740at2"/>
<dbReference type="InterPro" id="IPR023674">
    <property type="entry name" value="Ribosomal_uL1-like"/>
</dbReference>
<dbReference type="InterPro" id="IPR016095">
    <property type="entry name" value="Ribosomal_uL1_3-a/b-sand"/>
</dbReference>
<comment type="subunit">
    <text evidence="10">Part of the 50S ribosomal subunit.</text>
</comment>
<keyword evidence="5 10" id="KW-0810">Translation regulation</keyword>
<organism evidence="12 13">
    <name type="scientific">Chitinivibrio alkaliphilus ACht1</name>
    <dbReference type="NCBI Taxonomy" id="1313304"/>
    <lineage>
        <taxon>Bacteria</taxon>
        <taxon>Pseudomonadati</taxon>
        <taxon>Fibrobacterota</taxon>
        <taxon>Chitinivibrionia</taxon>
        <taxon>Chitinivibrionales</taxon>
        <taxon>Chitinivibrionaceae</taxon>
        <taxon>Chitinivibrio</taxon>
    </lineage>
</organism>
<name>U7D622_9BACT</name>
<keyword evidence="7 10" id="KW-0689">Ribosomal protein</keyword>
<keyword evidence="6 10" id="KW-0694">RNA-binding</keyword>
<keyword evidence="3 10" id="KW-0820">tRNA-binding</keyword>
<dbReference type="PIRSF" id="PIRSF002155">
    <property type="entry name" value="Ribosomal_L1"/>
    <property type="match status" value="1"/>
</dbReference>
<dbReference type="InterPro" id="IPR002143">
    <property type="entry name" value="Ribosomal_uL1"/>
</dbReference>
<dbReference type="Pfam" id="PF00687">
    <property type="entry name" value="Ribosomal_L1"/>
    <property type="match status" value="1"/>
</dbReference>
<dbReference type="GO" id="GO:0006412">
    <property type="term" value="P:translation"/>
    <property type="evidence" value="ECO:0007669"/>
    <property type="project" value="UniProtKB-UniRule"/>
</dbReference>
<accession>U7D622</accession>
<keyword evidence="8 10" id="KW-0687">Ribonucleoprotein</keyword>
<evidence type="ECO:0000313" key="13">
    <source>
        <dbReference type="Proteomes" id="UP000017148"/>
    </source>
</evidence>
<evidence type="ECO:0000256" key="4">
    <source>
        <dbReference type="ARBA" id="ARBA00022730"/>
    </source>
</evidence>
<evidence type="ECO:0000256" key="9">
    <source>
        <dbReference type="ARBA" id="ARBA00035241"/>
    </source>
</evidence>
<evidence type="ECO:0000256" key="3">
    <source>
        <dbReference type="ARBA" id="ARBA00022555"/>
    </source>
</evidence>
<dbReference type="CDD" id="cd00403">
    <property type="entry name" value="Ribosomal_L1"/>
    <property type="match status" value="1"/>
</dbReference>